<name>A0ABV6LR96_9BACI</name>
<dbReference type="Gene3D" id="3.30.460.10">
    <property type="entry name" value="Beta Polymerase, domain 2"/>
    <property type="match status" value="1"/>
</dbReference>
<dbReference type="Pfam" id="PF01909">
    <property type="entry name" value="NTP_transf_2"/>
    <property type="match status" value="1"/>
</dbReference>
<dbReference type="Proteomes" id="UP001589836">
    <property type="component" value="Unassembled WGS sequence"/>
</dbReference>
<protein>
    <submittedName>
        <fullName evidence="2">Nucleotidyltransferase domain-containing protein</fullName>
    </submittedName>
</protein>
<organism evidence="2 3">
    <name type="scientific">Pontibacillus salicampi</name>
    <dbReference type="NCBI Taxonomy" id="1449801"/>
    <lineage>
        <taxon>Bacteria</taxon>
        <taxon>Bacillati</taxon>
        <taxon>Bacillota</taxon>
        <taxon>Bacilli</taxon>
        <taxon>Bacillales</taxon>
        <taxon>Bacillaceae</taxon>
        <taxon>Pontibacillus</taxon>
    </lineage>
</organism>
<accession>A0ABV6LR96</accession>
<sequence>MTDIKEIGSLCSINEEGYIINESNANNINSKFHEVLRLINESCLTNLPKEIHSIYLRGSVPRGLDIEGVSDVDVIIVTYSNPQNMDLEWVEETEQWIDQQYSFINGVELGFFPLQEAMESTYCSMIPFILKTYSICVYGDNLINRLPDYKPDSSLANEHLIHLTSLLDKAKADLRGNNDLEDIKDCCTWIMRIIVRAGGALVIVQEQAYTRDLFPAYQLFTKHYPEQQQEMRTALWYAINPVSSSEQILNFLNRFGSWMEEETESWLERYNPARNIHLPL</sequence>
<reference evidence="2 3" key="1">
    <citation type="submission" date="2024-09" db="EMBL/GenBank/DDBJ databases">
        <authorList>
            <person name="Sun Q."/>
            <person name="Mori K."/>
        </authorList>
    </citation>
    <scope>NUCLEOTIDE SEQUENCE [LARGE SCALE GENOMIC DNA]</scope>
    <source>
        <strain evidence="2 3">NCAIM B.02529</strain>
    </source>
</reference>
<dbReference type="EMBL" id="JBHLTP010000012">
    <property type="protein sequence ID" value="MFC0524935.1"/>
    <property type="molecule type" value="Genomic_DNA"/>
</dbReference>
<proteinExistence type="predicted"/>
<dbReference type="PROSITE" id="PS50152">
    <property type="entry name" value="25A_SYNTH_3"/>
    <property type="match status" value="1"/>
</dbReference>
<comment type="caution">
    <text evidence="2">The sequence shown here is derived from an EMBL/GenBank/DDBJ whole genome shotgun (WGS) entry which is preliminary data.</text>
</comment>
<dbReference type="RefSeq" id="WP_377349514.1">
    <property type="nucleotide sequence ID" value="NZ_JBHLTP010000012.1"/>
</dbReference>
<dbReference type="InterPro" id="IPR002934">
    <property type="entry name" value="Polymerase_NTP_transf_dom"/>
</dbReference>
<evidence type="ECO:0000313" key="3">
    <source>
        <dbReference type="Proteomes" id="UP001589836"/>
    </source>
</evidence>
<evidence type="ECO:0000259" key="1">
    <source>
        <dbReference type="Pfam" id="PF01909"/>
    </source>
</evidence>
<feature type="domain" description="Polymerase nucleotidyl transferase" evidence="1">
    <location>
        <begin position="38"/>
        <end position="99"/>
    </location>
</feature>
<evidence type="ECO:0000313" key="2">
    <source>
        <dbReference type="EMBL" id="MFC0524935.1"/>
    </source>
</evidence>
<dbReference type="InterPro" id="IPR043519">
    <property type="entry name" value="NT_sf"/>
</dbReference>
<gene>
    <name evidence="2" type="ORF">ACFFGV_15255</name>
</gene>
<dbReference type="SUPFAM" id="SSF81301">
    <property type="entry name" value="Nucleotidyltransferase"/>
    <property type="match status" value="1"/>
</dbReference>
<keyword evidence="3" id="KW-1185">Reference proteome</keyword>